<keyword evidence="2 5" id="KW-0808">Transferase</keyword>
<dbReference type="CDD" id="cd18108">
    <property type="entry name" value="SpoU-like_NHR"/>
    <property type="match status" value="1"/>
</dbReference>
<dbReference type="SUPFAM" id="SSF75217">
    <property type="entry name" value="alpha/beta knot"/>
    <property type="match status" value="1"/>
</dbReference>
<protein>
    <submittedName>
        <fullName evidence="5">rRNA (Adenosine-2'-O-)-methyltransferase</fullName>
        <ecNumber evidence="5">2.1.1.230</ecNumber>
    </submittedName>
</protein>
<dbReference type="eggNOG" id="COG0566">
    <property type="taxonomic scope" value="Bacteria"/>
</dbReference>
<dbReference type="EC" id="2.1.1.230" evidence="5"/>
<gene>
    <name evidence="5" type="ORF">CGLY_05730</name>
</gene>
<dbReference type="InterPro" id="IPR051259">
    <property type="entry name" value="rRNA_Methyltransferase"/>
</dbReference>
<organism evidence="5 6">
    <name type="scientific">Corynebacterium glyciniphilum AJ 3170</name>
    <dbReference type="NCBI Taxonomy" id="1404245"/>
    <lineage>
        <taxon>Bacteria</taxon>
        <taxon>Bacillati</taxon>
        <taxon>Actinomycetota</taxon>
        <taxon>Actinomycetes</taxon>
        <taxon>Mycobacteriales</taxon>
        <taxon>Corynebacteriaceae</taxon>
        <taxon>Corynebacterium</taxon>
    </lineage>
</organism>
<dbReference type="AlphaFoldDB" id="X5DQN6"/>
<evidence type="ECO:0000259" key="4">
    <source>
        <dbReference type="Pfam" id="PF04705"/>
    </source>
</evidence>
<dbReference type="InterPro" id="IPR029028">
    <property type="entry name" value="Alpha/beta_knot_MTases"/>
</dbReference>
<keyword evidence="6" id="KW-1185">Reference proteome</keyword>
<dbReference type="RefSeq" id="WP_038547250.1">
    <property type="nucleotide sequence ID" value="NZ_CP006842.1"/>
</dbReference>
<dbReference type="Gene3D" id="3.40.1280.10">
    <property type="match status" value="1"/>
</dbReference>
<evidence type="ECO:0000256" key="1">
    <source>
        <dbReference type="ARBA" id="ARBA00022603"/>
    </source>
</evidence>
<dbReference type="KEGG" id="cgy:CGLY_05730"/>
<feature type="domain" description="tRNA/rRNA methyltransferase SpoU type" evidence="3">
    <location>
        <begin position="121"/>
        <end position="261"/>
    </location>
</feature>
<name>X5DQN6_9CORY</name>
<accession>X5DQN6</accession>
<dbReference type="GO" id="GO:0030743">
    <property type="term" value="F:23S rRNA (adenosine(1067)-2'-O)-methyltransferase activity"/>
    <property type="evidence" value="ECO:0007669"/>
    <property type="project" value="UniProtKB-EC"/>
</dbReference>
<dbReference type="STRING" id="1404245.CGLY_05730"/>
<dbReference type="EMBL" id="CP006842">
    <property type="protein sequence ID" value="AHW63594.1"/>
    <property type="molecule type" value="Genomic_DNA"/>
</dbReference>
<feature type="domain" description="Thiostrepton-resistance methylase N-terminal" evidence="4">
    <location>
        <begin position="7"/>
        <end position="116"/>
    </location>
</feature>
<dbReference type="InterPro" id="IPR006795">
    <property type="entry name" value="Thiostrepton-R_Mease_TSNR_N"/>
</dbReference>
<dbReference type="Pfam" id="PF00588">
    <property type="entry name" value="SpoU_methylase"/>
    <property type="match status" value="1"/>
</dbReference>
<dbReference type="InterPro" id="IPR029064">
    <property type="entry name" value="Ribosomal_eL30-like_sf"/>
</dbReference>
<dbReference type="InterPro" id="IPR001537">
    <property type="entry name" value="SpoU_MeTrfase"/>
</dbReference>
<proteinExistence type="predicted"/>
<evidence type="ECO:0000256" key="2">
    <source>
        <dbReference type="ARBA" id="ARBA00022679"/>
    </source>
</evidence>
<evidence type="ECO:0000313" key="6">
    <source>
        <dbReference type="Proteomes" id="UP000023703"/>
    </source>
</evidence>
<dbReference type="InterPro" id="IPR029026">
    <property type="entry name" value="tRNA_m1G_MTases_N"/>
</dbReference>
<evidence type="ECO:0000313" key="5">
    <source>
        <dbReference type="EMBL" id="AHW63594.1"/>
    </source>
</evidence>
<evidence type="ECO:0000259" key="3">
    <source>
        <dbReference type="Pfam" id="PF00588"/>
    </source>
</evidence>
<sequence length="269" mass="29247">MAAPVQHHIIDNPYHPVARRITDVVRRRAVAPNVILIDDLENIVQAARSGVLIDSLYITEGRNPLALDEVVSELHEVQIHTLSSAVTKRIFGDDKRSRIFALAQSPAPGELSDFSDSSGDIIVLDGVRLVGNIGAIVRTSAGLNAAAVILLDSGLRTVFDRRLIRASRGLVFTLPTVIAPRRDVIHYLHEQQIPVATLAADCTVPIEVLQRVKERIAIVLGSERRGVSTDIARIADYRCSIAMSDDIESLNVSVSAGIALHERAHSRCG</sequence>
<dbReference type="OrthoDB" id="3190829at2"/>
<dbReference type="PANTHER" id="PTHR43191">
    <property type="entry name" value="RRNA METHYLTRANSFERASE 3"/>
    <property type="match status" value="1"/>
</dbReference>
<dbReference type="GO" id="GO:0046677">
    <property type="term" value="P:response to antibiotic"/>
    <property type="evidence" value="ECO:0007669"/>
    <property type="project" value="InterPro"/>
</dbReference>
<reference evidence="5 6" key="1">
    <citation type="journal article" date="2015" name="Int. J. Syst. Evol. Microbiol.">
        <title>Revisiting Corynebacterium glyciniphilum (ex Kubota et al., 1972) sp. nov., nom. rev., isolated from putrefied banana.</title>
        <authorList>
            <person name="Al-Dilaimi A."/>
            <person name="Bednarz H."/>
            <person name="Lomker A."/>
            <person name="Niehaus K."/>
            <person name="Kalinowski J."/>
            <person name="Ruckert C."/>
        </authorList>
    </citation>
    <scope>NUCLEOTIDE SEQUENCE [LARGE SCALE GENOMIC DNA]</scope>
    <source>
        <strain evidence="5">AJ 3170</strain>
    </source>
</reference>
<dbReference type="Proteomes" id="UP000023703">
    <property type="component" value="Chromosome"/>
</dbReference>
<dbReference type="HOGENOM" id="CLU_021322_3_2_11"/>
<dbReference type="GO" id="GO:0003723">
    <property type="term" value="F:RNA binding"/>
    <property type="evidence" value="ECO:0007669"/>
    <property type="project" value="InterPro"/>
</dbReference>
<dbReference type="Pfam" id="PF04705">
    <property type="entry name" value="TSNR_N"/>
    <property type="match status" value="1"/>
</dbReference>
<keyword evidence="1 5" id="KW-0489">Methyltransferase</keyword>
<dbReference type="Gene3D" id="3.30.1330.30">
    <property type="match status" value="1"/>
</dbReference>
<dbReference type="PANTHER" id="PTHR43191:SF2">
    <property type="entry name" value="RRNA METHYLTRANSFERASE 3, MITOCHONDRIAL"/>
    <property type="match status" value="1"/>
</dbReference>